<evidence type="ECO:0000256" key="5">
    <source>
        <dbReference type="ARBA" id="ARBA00022490"/>
    </source>
</evidence>
<dbReference type="FunFam" id="3.90.810.10:FF:000015">
    <property type="entry name" value="CDC42 small effector protein 1"/>
    <property type="match status" value="1"/>
</dbReference>
<evidence type="ECO:0000256" key="11">
    <source>
        <dbReference type="SAM" id="MobiDB-lite"/>
    </source>
</evidence>
<evidence type="ECO:0000256" key="3">
    <source>
        <dbReference type="ARBA" id="ARBA00005720"/>
    </source>
</evidence>
<dbReference type="GO" id="GO:0035023">
    <property type="term" value="P:regulation of Rho protein signal transduction"/>
    <property type="evidence" value="ECO:0007669"/>
    <property type="project" value="InterPro"/>
</dbReference>
<dbReference type="Gene3D" id="3.90.810.10">
    <property type="entry name" value="CRIB domain"/>
    <property type="match status" value="1"/>
</dbReference>
<proteinExistence type="evidence at transcript level"/>
<evidence type="ECO:0000256" key="7">
    <source>
        <dbReference type="ARBA" id="ARBA00023136"/>
    </source>
</evidence>
<keyword evidence="5" id="KW-0963">Cytoplasm</keyword>
<dbReference type="GO" id="GO:0008360">
    <property type="term" value="P:regulation of cell shape"/>
    <property type="evidence" value="ECO:0007669"/>
    <property type="project" value="UniProtKB-KW"/>
</dbReference>
<comment type="similarity">
    <text evidence="3">Belongs to the CDC42SE/SPEC family.</text>
</comment>
<dbReference type="InterPro" id="IPR036936">
    <property type="entry name" value="CRIB_dom_sf"/>
</dbReference>
<dbReference type="GO" id="GO:0031267">
    <property type="term" value="F:small GTPase binding"/>
    <property type="evidence" value="ECO:0007669"/>
    <property type="project" value="InterPro"/>
</dbReference>
<evidence type="ECO:0000256" key="6">
    <source>
        <dbReference type="ARBA" id="ARBA00022960"/>
    </source>
</evidence>
<evidence type="ECO:0000256" key="8">
    <source>
        <dbReference type="ARBA" id="ARBA00023139"/>
    </source>
</evidence>
<keyword evidence="6" id="KW-0133">Cell shape</keyword>
<accession>V9LAV7</accession>
<reference evidence="13" key="1">
    <citation type="journal article" date="2014" name="Nature">
        <title>Elephant shark genome provides unique insights into gnathostome evolution.</title>
        <authorList>
            <consortium name="International Elephant Shark Genome Sequencing Consortium"/>
            <person name="Venkatesh B."/>
            <person name="Lee A.P."/>
            <person name="Ravi V."/>
            <person name="Maurya A.K."/>
            <person name="Lian M.M."/>
            <person name="Swann J.B."/>
            <person name="Ohta Y."/>
            <person name="Flajnik M.F."/>
            <person name="Sutoh Y."/>
            <person name="Kasahara M."/>
            <person name="Hoon S."/>
            <person name="Gangu V."/>
            <person name="Roy S.W."/>
            <person name="Irimia M."/>
            <person name="Korzh V."/>
            <person name="Kondrychyn I."/>
            <person name="Lim Z.W."/>
            <person name="Tay B.H."/>
            <person name="Tohari S."/>
            <person name="Kong K.W."/>
            <person name="Ho S."/>
            <person name="Lorente-Galdos B."/>
            <person name="Quilez J."/>
            <person name="Marques-Bonet T."/>
            <person name="Raney B.J."/>
            <person name="Ingham P.W."/>
            <person name="Tay A."/>
            <person name="Hillier L.W."/>
            <person name="Minx P."/>
            <person name="Boehm T."/>
            <person name="Wilson R.K."/>
            <person name="Brenner S."/>
            <person name="Warren W.C."/>
        </authorList>
    </citation>
    <scope>NUCLEOTIDE SEQUENCE</scope>
    <source>
        <tissue evidence="13">Heart</tissue>
    </source>
</reference>
<evidence type="ECO:0000256" key="1">
    <source>
        <dbReference type="ARBA" id="ARBA00004193"/>
    </source>
</evidence>
<dbReference type="InterPro" id="IPR000095">
    <property type="entry name" value="CRIB_dom"/>
</dbReference>
<dbReference type="GO" id="GO:0005856">
    <property type="term" value="C:cytoskeleton"/>
    <property type="evidence" value="ECO:0007669"/>
    <property type="project" value="UniProtKB-SubCell"/>
</dbReference>
<evidence type="ECO:0000256" key="4">
    <source>
        <dbReference type="ARBA" id="ARBA00022475"/>
    </source>
</evidence>
<keyword evidence="10" id="KW-0449">Lipoprotein</keyword>
<feature type="domain" description="CRIB" evidence="12">
    <location>
        <begin position="30"/>
        <end position="43"/>
    </location>
</feature>
<evidence type="ECO:0000256" key="2">
    <source>
        <dbReference type="ARBA" id="ARBA00004245"/>
    </source>
</evidence>
<dbReference type="PANTHER" id="PTHR13502:SF3">
    <property type="entry name" value="CDC42 SMALL EFFECTOR PROTEIN 1"/>
    <property type="match status" value="1"/>
</dbReference>
<dbReference type="InterPro" id="IPR039056">
    <property type="entry name" value="SPEC"/>
</dbReference>
<feature type="region of interest" description="Disordered" evidence="11">
    <location>
        <begin position="42"/>
        <end position="88"/>
    </location>
</feature>
<dbReference type="AlphaFoldDB" id="V9LAV7"/>
<dbReference type="EMBL" id="JW877094">
    <property type="protein sequence ID" value="AFP09611.1"/>
    <property type="molecule type" value="mRNA"/>
</dbReference>
<dbReference type="CDD" id="cd00132">
    <property type="entry name" value="CRIB"/>
    <property type="match status" value="1"/>
</dbReference>
<organism evidence="13">
    <name type="scientific">Callorhinchus milii</name>
    <name type="common">Ghost shark</name>
    <dbReference type="NCBI Taxonomy" id="7868"/>
    <lineage>
        <taxon>Eukaryota</taxon>
        <taxon>Metazoa</taxon>
        <taxon>Chordata</taxon>
        <taxon>Craniata</taxon>
        <taxon>Vertebrata</taxon>
        <taxon>Chondrichthyes</taxon>
        <taxon>Holocephali</taxon>
        <taxon>Chimaeriformes</taxon>
        <taxon>Callorhinchidae</taxon>
        <taxon>Callorhinchus</taxon>
    </lineage>
</organism>
<keyword evidence="4" id="KW-1003">Cell membrane</keyword>
<sequence>MSEFWLCFGGCSEVEKAPPKKRKRIDRSMIGEPMNFVHLTHVGSGDMANSGSAMPGSVQERMKSKSGLGTDSIGEKRLSVPSPHIPSQ</sequence>
<evidence type="ECO:0000256" key="9">
    <source>
        <dbReference type="ARBA" id="ARBA00023212"/>
    </source>
</evidence>
<dbReference type="PROSITE" id="PS50108">
    <property type="entry name" value="CRIB"/>
    <property type="match status" value="1"/>
</dbReference>
<dbReference type="Pfam" id="PF00786">
    <property type="entry name" value="PBD"/>
    <property type="match status" value="1"/>
</dbReference>
<keyword evidence="8" id="KW-0564">Palmitate</keyword>
<dbReference type="GO" id="GO:0005886">
    <property type="term" value="C:plasma membrane"/>
    <property type="evidence" value="ECO:0007669"/>
    <property type="project" value="UniProtKB-SubCell"/>
</dbReference>
<evidence type="ECO:0000256" key="10">
    <source>
        <dbReference type="ARBA" id="ARBA00023288"/>
    </source>
</evidence>
<dbReference type="PANTHER" id="PTHR13502">
    <property type="entry name" value="CDC42 SMALL EFFECTOR PROTEIN HOMOLOG"/>
    <property type="match status" value="1"/>
</dbReference>
<comment type="subcellular location">
    <subcellularLocation>
        <location evidence="1">Cell membrane</location>
        <topology evidence="1">Lipid-anchor</topology>
    </subcellularLocation>
    <subcellularLocation>
        <location evidence="2">Cytoplasm</location>
        <location evidence="2">Cytoskeleton</location>
    </subcellularLocation>
</comment>
<protein>
    <submittedName>
        <fullName evidence="13">CDC42 small effector protein 2-C</fullName>
    </submittedName>
</protein>
<name>V9LAV7_CALMI</name>
<evidence type="ECO:0000313" key="13">
    <source>
        <dbReference type="EMBL" id="AFP09611.1"/>
    </source>
</evidence>
<keyword evidence="7" id="KW-0472">Membrane</keyword>
<evidence type="ECO:0000259" key="12">
    <source>
        <dbReference type="PROSITE" id="PS50108"/>
    </source>
</evidence>
<keyword evidence="9" id="KW-0206">Cytoskeleton</keyword>